<reference evidence="2 3" key="1">
    <citation type="submission" date="2024-09" db="EMBL/GenBank/DDBJ databases">
        <authorList>
            <person name="Sun Q."/>
            <person name="Mori K."/>
        </authorList>
    </citation>
    <scope>NUCLEOTIDE SEQUENCE [LARGE SCALE GENOMIC DNA]</scope>
    <source>
        <strain evidence="2 3">TISTR 2452</strain>
    </source>
</reference>
<keyword evidence="3" id="KW-1185">Reference proteome</keyword>
<protein>
    <submittedName>
        <fullName evidence="2">Uncharacterized protein</fullName>
    </submittedName>
</protein>
<comment type="caution">
    <text evidence="2">The sequence shown here is derived from an EMBL/GenBank/DDBJ whole genome shotgun (WGS) entry which is preliminary data.</text>
</comment>
<keyword evidence="1" id="KW-0812">Transmembrane</keyword>
<evidence type="ECO:0000313" key="2">
    <source>
        <dbReference type="EMBL" id="MFB9327944.1"/>
    </source>
</evidence>
<name>A0ABV5KRV5_9BACL</name>
<dbReference type="Proteomes" id="UP001589747">
    <property type="component" value="Unassembled WGS sequence"/>
</dbReference>
<gene>
    <name evidence="2" type="ORF">ACFFSY_18620</name>
</gene>
<organism evidence="2 3">
    <name type="scientific">Paenibacillus aurantiacus</name>
    <dbReference type="NCBI Taxonomy" id="1936118"/>
    <lineage>
        <taxon>Bacteria</taxon>
        <taxon>Bacillati</taxon>
        <taxon>Bacillota</taxon>
        <taxon>Bacilli</taxon>
        <taxon>Bacillales</taxon>
        <taxon>Paenibacillaceae</taxon>
        <taxon>Paenibacillus</taxon>
    </lineage>
</organism>
<accession>A0ABV5KRV5</accession>
<proteinExistence type="predicted"/>
<keyword evidence="1" id="KW-0472">Membrane</keyword>
<evidence type="ECO:0000313" key="3">
    <source>
        <dbReference type="Proteomes" id="UP001589747"/>
    </source>
</evidence>
<dbReference type="RefSeq" id="WP_377496770.1">
    <property type="nucleotide sequence ID" value="NZ_JBHMDO010000031.1"/>
</dbReference>
<evidence type="ECO:0000256" key="1">
    <source>
        <dbReference type="SAM" id="Phobius"/>
    </source>
</evidence>
<dbReference type="EMBL" id="JBHMDO010000031">
    <property type="protein sequence ID" value="MFB9327944.1"/>
    <property type="molecule type" value="Genomic_DNA"/>
</dbReference>
<sequence>MMGTKGKRHGDQDCYYYLFLWLSVLSIPLLVLSLIGAYFHWFG</sequence>
<keyword evidence="1" id="KW-1133">Transmembrane helix</keyword>
<feature type="transmembrane region" description="Helical" evidence="1">
    <location>
        <begin position="15"/>
        <end position="41"/>
    </location>
</feature>